<feature type="region of interest" description="Disordered" evidence="1">
    <location>
        <begin position="32"/>
        <end position="115"/>
    </location>
</feature>
<feature type="compositionally biased region" description="Polar residues" evidence="1">
    <location>
        <begin position="264"/>
        <end position="293"/>
    </location>
</feature>
<reference evidence="2" key="1">
    <citation type="submission" date="2023-03" db="EMBL/GenBank/DDBJ databases">
        <title>Electrophorus voltai genome.</title>
        <authorList>
            <person name="Bian C."/>
        </authorList>
    </citation>
    <scope>NUCLEOTIDE SEQUENCE</scope>
    <source>
        <strain evidence="2">CB-2022</strain>
        <tissue evidence="2">Muscle</tissue>
    </source>
</reference>
<dbReference type="EMBL" id="JAROKS010000004">
    <property type="protein sequence ID" value="KAK1804405.1"/>
    <property type="molecule type" value="Genomic_DNA"/>
</dbReference>
<feature type="compositionally biased region" description="Low complexity" evidence="1">
    <location>
        <begin position="169"/>
        <end position="183"/>
    </location>
</feature>
<dbReference type="AlphaFoldDB" id="A0AAD9E2A8"/>
<feature type="region of interest" description="Disordered" evidence="1">
    <location>
        <begin position="159"/>
        <end position="183"/>
    </location>
</feature>
<feature type="compositionally biased region" description="Acidic residues" evidence="1">
    <location>
        <begin position="75"/>
        <end position="104"/>
    </location>
</feature>
<feature type="compositionally biased region" description="Low complexity" evidence="1">
    <location>
        <begin position="58"/>
        <end position="70"/>
    </location>
</feature>
<dbReference type="Proteomes" id="UP001239994">
    <property type="component" value="Unassembled WGS sequence"/>
</dbReference>
<protein>
    <submittedName>
        <fullName evidence="2">Uncharacterized protein</fullName>
    </submittedName>
</protein>
<sequence length="359" mass="40038">MFPVINLHRVDCKVCRSNLHECVQWGVSLTPAETAPGETTGPQPPIFINSEGEDESHLPLSPLSESPQHQGDILREDEEDQDEESEPDDDDDEDEDEDEDDDDWNPQGTMLDIFGPESNFTIRLPASSTEGERAFISDAVLDSLHKLIDPVHDYLRRQRTDRNSQVNPSGQSTSTTCTGSSFSVSNDIEEDKEMRLLAAIRSTKAKWPQRRLRSPQPFDYMVPEYGRDHPLLAMTAWKADAWSVSFEMAGDSFTPGFYPFYNTPPSTDASRTPNPDVSVTAQNDRAQHSSRPGNTPREPVEVTAHSSSAAPAVGQSCSSQTEQSSSRKRKRETDSSSSSHSSETESSLSKMRRRDNEEE</sequence>
<feature type="compositionally biased region" description="Low complexity" evidence="1">
    <location>
        <begin position="335"/>
        <end position="349"/>
    </location>
</feature>
<name>A0AAD9E2A8_9TELE</name>
<keyword evidence="3" id="KW-1185">Reference proteome</keyword>
<proteinExistence type="predicted"/>
<comment type="caution">
    <text evidence="2">The sequence shown here is derived from an EMBL/GenBank/DDBJ whole genome shotgun (WGS) entry which is preliminary data.</text>
</comment>
<evidence type="ECO:0000313" key="2">
    <source>
        <dbReference type="EMBL" id="KAK1804405.1"/>
    </source>
</evidence>
<evidence type="ECO:0000256" key="1">
    <source>
        <dbReference type="SAM" id="MobiDB-lite"/>
    </source>
</evidence>
<accession>A0AAD9E2A8</accession>
<organism evidence="2 3">
    <name type="scientific">Electrophorus voltai</name>
    <dbReference type="NCBI Taxonomy" id="2609070"/>
    <lineage>
        <taxon>Eukaryota</taxon>
        <taxon>Metazoa</taxon>
        <taxon>Chordata</taxon>
        <taxon>Craniata</taxon>
        <taxon>Vertebrata</taxon>
        <taxon>Euteleostomi</taxon>
        <taxon>Actinopterygii</taxon>
        <taxon>Neopterygii</taxon>
        <taxon>Teleostei</taxon>
        <taxon>Ostariophysi</taxon>
        <taxon>Gymnotiformes</taxon>
        <taxon>Gymnotoidei</taxon>
        <taxon>Gymnotidae</taxon>
        <taxon>Electrophorus</taxon>
    </lineage>
</organism>
<evidence type="ECO:0000313" key="3">
    <source>
        <dbReference type="Proteomes" id="UP001239994"/>
    </source>
</evidence>
<gene>
    <name evidence="2" type="ORF">P4O66_020416</name>
</gene>
<feature type="region of interest" description="Disordered" evidence="1">
    <location>
        <begin position="264"/>
        <end position="359"/>
    </location>
</feature>